<evidence type="ECO:0000256" key="1">
    <source>
        <dbReference type="ARBA" id="ARBA00004496"/>
    </source>
</evidence>
<dbReference type="InterPro" id="IPR006070">
    <property type="entry name" value="Sua5-like_dom"/>
</dbReference>
<dbReference type="GO" id="GO:0000049">
    <property type="term" value="F:tRNA binding"/>
    <property type="evidence" value="ECO:0007669"/>
    <property type="project" value="TreeGrafter"/>
</dbReference>
<proteinExistence type="inferred from homology"/>
<feature type="domain" description="YrdC-like" evidence="13">
    <location>
        <begin position="14"/>
        <end position="199"/>
    </location>
</feature>
<evidence type="ECO:0000259" key="13">
    <source>
        <dbReference type="PROSITE" id="PS51163"/>
    </source>
</evidence>
<gene>
    <name evidence="14" type="ORF">FB557_2533</name>
</gene>
<evidence type="ECO:0000256" key="7">
    <source>
        <dbReference type="ARBA" id="ARBA00022695"/>
    </source>
</evidence>
<dbReference type="RefSeq" id="WP_144857946.1">
    <property type="nucleotide sequence ID" value="NZ_BAAAYT010000002.1"/>
</dbReference>
<evidence type="ECO:0000256" key="4">
    <source>
        <dbReference type="ARBA" id="ARBA00022490"/>
    </source>
</evidence>
<dbReference type="EMBL" id="VIUW01000004">
    <property type="protein sequence ID" value="TWD13891.1"/>
    <property type="molecule type" value="Genomic_DNA"/>
</dbReference>
<keyword evidence="4" id="KW-0963">Cytoplasm</keyword>
<dbReference type="InterPro" id="IPR017945">
    <property type="entry name" value="DHBP_synth_RibB-like_a/b_dom"/>
</dbReference>
<evidence type="ECO:0000256" key="5">
    <source>
        <dbReference type="ARBA" id="ARBA00022679"/>
    </source>
</evidence>
<protein>
    <recommendedName>
        <fullName evidence="10">L-threonylcarbamoyladenylate synthase</fullName>
        <ecNumber evidence="3">2.7.7.87</ecNumber>
    </recommendedName>
    <alternativeName>
        <fullName evidence="10">L-threonylcarbamoyladenylate synthase</fullName>
    </alternativeName>
</protein>
<comment type="subcellular location">
    <subcellularLocation>
        <location evidence="1">Cytoplasm</location>
    </subcellularLocation>
</comment>
<dbReference type="Proteomes" id="UP000315628">
    <property type="component" value="Unassembled WGS sequence"/>
</dbReference>
<keyword evidence="7" id="KW-0548">Nucleotidyltransferase</keyword>
<dbReference type="OrthoDB" id="9814580at2"/>
<evidence type="ECO:0000313" key="14">
    <source>
        <dbReference type="EMBL" id="TWD13891.1"/>
    </source>
</evidence>
<dbReference type="GO" id="GO:0003725">
    <property type="term" value="F:double-stranded RNA binding"/>
    <property type="evidence" value="ECO:0007669"/>
    <property type="project" value="InterPro"/>
</dbReference>
<evidence type="ECO:0000256" key="6">
    <source>
        <dbReference type="ARBA" id="ARBA00022694"/>
    </source>
</evidence>
<evidence type="ECO:0000313" key="15">
    <source>
        <dbReference type="Proteomes" id="UP000315628"/>
    </source>
</evidence>
<evidence type="ECO:0000256" key="8">
    <source>
        <dbReference type="ARBA" id="ARBA00022741"/>
    </source>
</evidence>
<accession>A0A560W8E5</accession>
<sequence length="271" mass="28434">MSPVVDATSETSRGEAVSATVDAVRRGEVVVIPTDTVYGVGCDAFSPEAVRAVLEAKGRGREKPPPVLVPDQRTLDGLARNIPPWVRDLVEQYWPGPLTVVLDAQRSLHWDLGDTDGTVALRMPDDEVALEVLRETGPMAVTSANQTGETPARTVLDAATQLGSAVSVYLDAGPRSEGFPSTIVDCTGEAPTILREGVITEAQVISVFDEGSTEPAGTSAPAHPPSQIPGEPQTNGNPPPSQIPGEPQTNGNSPPSPDDPTAPNHDSEDDR</sequence>
<dbReference type="GO" id="GO:0061710">
    <property type="term" value="F:L-threonylcarbamoyladenylate synthase"/>
    <property type="evidence" value="ECO:0007669"/>
    <property type="project" value="UniProtKB-EC"/>
</dbReference>
<organism evidence="14 15">
    <name type="scientific">Marihabitans asiaticum</name>
    <dbReference type="NCBI Taxonomy" id="415218"/>
    <lineage>
        <taxon>Bacteria</taxon>
        <taxon>Bacillati</taxon>
        <taxon>Actinomycetota</taxon>
        <taxon>Actinomycetes</taxon>
        <taxon>Micrococcales</taxon>
        <taxon>Intrasporangiaceae</taxon>
        <taxon>Marihabitans</taxon>
    </lineage>
</organism>
<dbReference type="Gene3D" id="3.90.870.10">
    <property type="entry name" value="DHBP synthase"/>
    <property type="match status" value="1"/>
</dbReference>
<dbReference type="InterPro" id="IPR050156">
    <property type="entry name" value="TC-AMP_synthase_SUA5"/>
</dbReference>
<keyword evidence="5" id="KW-0808">Transferase</keyword>
<dbReference type="GO" id="GO:0006450">
    <property type="term" value="P:regulation of translational fidelity"/>
    <property type="evidence" value="ECO:0007669"/>
    <property type="project" value="TreeGrafter"/>
</dbReference>
<evidence type="ECO:0000256" key="2">
    <source>
        <dbReference type="ARBA" id="ARBA00007663"/>
    </source>
</evidence>
<dbReference type="GO" id="GO:0008033">
    <property type="term" value="P:tRNA processing"/>
    <property type="evidence" value="ECO:0007669"/>
    <property type="project" value="UniProtKB-KW"/>
</dbReference>
<dbReference type="EC" id="2.7.7.87" evidence="3"/>
<dbReference type="PANTHER" id="PTHR17490">
    <property type="entry name" value="SUA5"/>
    <property type="match status" value="1"/>
</dbReference>
<evidence type="ECO:0000256" key="9">
    <source>
        <dbReference type="ARBA" id="ARBA00022840"/>
    </source>
</evidence>
<dbReference type="AlphaFoldDB" id="A0A560W8E5"/>
<evidence type="ECO:0000256" key="11">
    <source>
        <dbReference type="ARBA" id="ARBA00048366"/>
    </source>
</evidence>
<evidence type="ECO:0000256" key="12">
    <source>
        <dbReference type="SAM" id="MobiDB-lite"/>
    </source>
</evidence>
<dbReference type="GO" id="GO:0005524">
    <property type="term" value="F:ATP binding"/>
    <property type="evidence" value="ECO:0007669"/>
    <property type="project" value="UniProtKB-KW"/>
</dbReference>
<evidence type="ECO:0000256" key="3">
    <source>
        <dbReference type="ARBA" id="ARBA00012584"/>
    </source>
</evidence>
<reference evidence="14 15" key="1">
    <citation type="submission" date="2019-06" db="EMBL/GenBank/DDBJ databases">
        <title>Sequencing the genomes of 1000 actinobacteria strains.</title>
        <authorList>
            <person name="Klenk H.-P."/>
        </authorList>
    </citation>
    <scope>NUCLEOTIDE SEQUENCE [LARGE SCALE GENOMIC DNA]</scope>
    <source>
        <strain evidence="14 15">DSM 18935</strain>
    </source>
</reference>
<dbReference type="Pfam" id="PF01300">
    <property type="entry name" value="Sua5_yciO_yrdC"/>
    <property type="match status" value="1"/>
</dbReference>
<dbReference type="SUPFAM" id="SSF55821">
    <property type="entry name" value="YrdC/RibB"/>
    <property type="match status" value="1"/>
</dbReference>
<comment type="caution">
    <text evidence="14">The sequence shown here is derived from an EMBL/GenBank/DDBJ whole genome shotgun (WGS) entry which is preliminary data.</text>
</comment>
<dbReference type="NCBIfam" id="TIGR00057">
    <property type="entry name" value="L-threonylcarbamoyladenylate synthase"/>
    <property type="match status" value="1"/>
</dbReference>
<name>A0A560W8E5_9MICO</name>
<feature type="region of interest" description="Disordered" evidence="12">
    <location>
        <begin position="211"/>
        <end position="271"/>
    </location>
</feature>
<comment type="catalytic activity">
    <reaction evidence="11">
        <text>L-threonine + hydrogencarbonate + ATP = L-threonylcarbamoyladenylate + diphosphate + H2O</text>
        <dbReference type="Rhea" id="RHEA:36407"/>
        <dbReference type="ChEBI" id="CHEBI:15377"/>
        <dbReference type="ChEBI" id="CHEBI:17544"/>
        <dbReference type="ChEBI" id="CHEBI:30616"/>
        <dbReference type="ChEBI" id="CHEBI:33019"/>
        <dbReference type="ChEBI" id="CHEBI:57926"/>
        <dbReference type="ChEBI" id="CHEBI:73682"/>
        <dbReference type="EC" id="2.7.7.87"/>
    </reaction>
</comment>
<keyword evidence="9" id="KW-0067">ATP-binding</keyword>
<keyword evidence="15" id="KW-1185">Reference proteome</keyword>
<evidence type="ECO:0000256" key="10">
    <source>
        <dbReference type="ARBA" id="ARBA00029774"/>
    </source>
</evidence>
<keyword evidence="6" id="KW-0819">tRNA processing</keyword>
<dbReference type="GO" id="GO:0005737">
    <property type="term" value="C:cytoplasm"/>
    <property type="evidence" value="ECO:0007669"/>
    <property type="project" value="UniProtKB-SubCell"/>
</dbReference>
<keyword evidence="8" id="KW-0547">Nucleotide-binding</keyword>
<dbReference type="PROSITE" id="PS51163">
    <property type="entry name" value="YRDC"/>
    <property type="match status" value="1"/>
</dbReference>
<comment type="similarity">
    <text evidence="2">Belongs to the SUA5 family.</text>
</comment>
<dbReference type="PANTHER" id="PTHR17490:SF16">
    <property type="entry name" value="THREONYLCARBAMOYL-AMP SYNTHASE"/>
    <property type="match status" value="1"/>
</dbReference>